<dbReference type="EMBL" id="CP000478">
    <property type="protein sequence ID" value="ABK17534.1"/>
    <property type="molecule type" value="Genomic_DNA"/>
</dbReference>
<dbReference type="InterPro" id="IPR026029">
    <property type="entry name" value="MLI_dom"/>
</dbReference>
<dbReference type="Gene3D" id="3.30.70.1060">
    <property type="entry name" value="Dimeric alpha+beta barrel"/>
    <property type="match status" value="1"/>
</dbReference>
<dbReference type="SUPFAM" id="SSF54427">
    <property type="entry name" value="NTF2-like"/>
    <property type="match status" value="1"/>
</dbReference>
<keyword evidence="4" id="KW-1185">Reference proteome</keyword>
<dbReference type="RefSeq" id="WP_011698704.1">
    <property type="nucleotide sequence ID" value="NC_008554.1"/>
</dbReference>
<evidence type="ECO:0000313" key="4">
    <source>
        <dbReference type="Proteomes" id="UP000001784"/>
    </source>
</evidence>
<dbReference type="Proteomes" id="UP000001784">
    <property type="component" value="Chromosome"/>
</dbReference>
<dbReference type="OrthoDB" id="2083380at2"/>
<dbReference type="eggNOG" id="COG4829">
    <property type="taxonomic scope" value="Bacteria"/>
</dbReference>
<dbReference type="HOGENOM" id="CLU_1110944_0_0_7"/>
<evidence type="ECO:0000259" key="1">
    <source>
        <dbReference type="Pfam" id="PF02426"/>
    </source>
</evidence>
<proteinExistence type="predicted"/>
<dbReference type="Pfam" id="PF12680">
    <property type="entry name" value="SnoaL_2"/>
    <property type="match status" value="1"/>
</dbReference>
<dbReference type="eggNOG" id="COG3631">
    <property type="taxonomic scope" value="Bacteria"/>
</dbReference>
<dbReference type="STRING" id="335543.Sfum_1849"/>
<feature type="domain" description="Muconolactone isomerase" evidence="1">
    <location>
        <begin position="1"/>
        <end position="89"/>
    </location>
</feature>
<evidence type="ECO:0000313" key="3">
    <source>
        <dbReference type="EMBL" id="ABK17534.1"/>
    </source>
</evidence>
<dbReference type="KEGG" id="sfu:Sfum_1849"/>
<name>A0LJD2_SYNFM</name>
<protein>
    <recommendedName>
        <fullName evidence="5">SnoaL-like domain-containing protein</fullName>
    </recommendedName>
</protein>
<dbReference type="AlphaFoldDB" id="A0LJD2"/>
<feature type="domain" description="SnoaL-like" evidence="2">
    <location>
        <begin position="123"/>
        <end position="234"/>
    </location>
</feature>
<dbReference type="InterPro" id="IPR011008">
    <property type="entry name" value="Dimeric_a/b-barrel"/>
</dbReference>
<sequence>MLFYVQMKWNYQGRISQDELWRLEAREGEHGLEGIRSGLVKGLYKVVSQHRVIAIVDVDSLENLDRNSMGWLPMREYLEFEQVWALRDYAGFVEDVKAGFPSPPPPGATATSSPDETRRVAVSWFDNLSKGTFDEALKLVHPDVVWENIAPTPGVSDLAPWLGSYRGLEAVVKSFEVWARYSRMLAMNLQQLTVEGEDALAIVHEHAQCLANGNEYDLYVATNLKIVGGKIRRWKVYWDPSPLIRAYKNL</sequence>
<dbReference type="Gene3D" id="3.10.450.50">
    <property type="match status" value="1"/>
</dbReference>
<evidence type="ECO:0000259" key="2">
    <source>
        <dbReference type="Pfam" id="PF12680"/>
    </source>
</evidence>
<accession>A0LJD2</accession>
<dbReference type="InterPro" id="IPR032710">
    <property type="entry name" value="NTF2-like_dom_sf"/>
</dbReference>
<evidence type="ECO:0008006" key="5">
    <source>
        <dbReference type="Google" id="ProtNLM"/>
    </source>
</evidence>
<dbReference type="Pfam" id="PF02426">
    <property type="entry name" value="MIase"/>
    <property type="match status" value="1"/>
</dbReference>
<dbReference type="SUPFAM" id="SSF54909">
    <property type="entry name" value="Dimeric alpha+beta barrel"/>
    <property type="match status" value="1"/>
</dbReference>
<gene>
    <name evidence="3" type="ordered locus">Sfum_1849</name>
</gene>
<reference evidence="3 4" key="1">
    <citation type="submission" date="2006-10" db="EMBL/GenBank/DDBJ databases">
        <title>Complete sequence of Syntrophobacter fumaroxidans MPOB.</title>
        <authorList>
            <consortium name="US DOE Joint Genome Institute"/>
            <person name="Copeland A."/>
            <person name="Lucas S."/>
            <person name="Lapidus A."/>
            <person name="Barry K."/>
            <person name="Detter J.C."/>
            <person name="Glavina del Rio T."/>
            <person name="Hammon N."/>
            <person name="Israni S."/>
            <person name="Pitluck S."/>
            <person name="Goltsman E.G."/>
            <person name="Martinez M."/>
            <person name="Schmutz J."/>
            <person name="Larimer F."/>
            <person name="Land M."/>
            <person name="Hauser L."/>
            <person name="Kyrpides N."/>
            <person name="Kim E."/>
            <person name="Boone D.R."/>
            <person name="Brockman F."/>
            <person name="Culley D."/>
            <person name="Ferry J."/>
            <person name="Gunsalus R."/>
            <person name="McInerney M.J."/>
            <person name="Morrison M."/>
            <person name="Plugge C."/>
            <person name="Rohlin L."/>
            <person name="Scholten J."/>
            <person name="Sieber J."/>
            <person name="Stams A.J.M."/>
            <person name="Worm P."/>
            <person name="Henstra A.M."/>
            <person name="Richardson P."/>
        </authorList>
    </citation>
    <scope>NUCLEOTIDE SEQUENCE [LARGE SCALE GENOMIC DNA]</scope>
    <source>
        <strain evidence="4">DSM 10017 / MPOB</strain>
    </source>
</reference>
<organism evidence="3 4">
    <name type="scientific">Syntrophobacter fumaroxidans (strain DSM 10017 / MPOB)</name>
    <dbReference type="NCBI Taxonomy" id="335543"/>
    <lineage>
        <taxon>Bacteria</taxon>
        <taxon>Pseudomonadati</taxon>
        <taxon>Thermodesulfobacteriota</taxon>
        <taxon>Syntrophobacteria</taxon>
        <taxon>Syntrophobacterales</taxon>
        <taxon>Syntrophobacteraceae</taxon>
        <taxon>Syntrophobacter</taxon>
    </lineage>
</organism>
<dbReference type="InterPro" id="IPR037401">
    <property type="entry name" value="SnoaL-like"/>
</dbReference>
<dbReference type="InParanoid" id="A0LJD2"/>